<sequence length="200" mass="21698">MSLILASALISIALNPLLFSMVEPIRKLILARSAFARRCDARTDPFAELPMTTDRKYLAKQVVLVGYGRVGSRIAAAMQAQGIPFVVAEQNRELVAQLRKEGLAAVSGDAADPAVLIQAHIAEAAMLVVATPDPLIIRQMIDTAKTLNPEIEIILRTHGEEESVLLSKENIGTVFFGEEELAKGMASHVVQRFSVTEHGQ</sequence>
<organism evidence="4">
    <name type="scientific">Chitinibacter mangrovi</name>
    <dbReference type="NCBI Taxonomy" id="3153927"/>
    <lineage>
        <taxon>Bacteria</taxon>
        <taxon>Pseudomonadati</taxon>
        <taxon>Pseudomonadota</taxon>
        <taxon>Betaproteobacteria</taxon>
        <taxon>Neisseriales</taxon>
        <taxon>Chitinibacteraceae</taxon>
        <taxon>Chitinibacter</taxon>
    </lineage>
</organism>
<dbReference type="SUPFAM" id="SSF51735">
    <property type="entry name" value="NAD(P)-binding Rossmann-fold domains"/>
    <property type="match status" value="1"/>
</dbReference>
<evidence type="ECO:0000313" key="4">
    <source>
        <dbReference type="EMBL" id="XBM01405.1"/>
    </source>
</evidence>
<accession>A0AAU7FBI1</accession>
<dbReference type="PANTHER" id="PTHR42751:SF1">
    <property type="entry name" value="CATION_PROTON ANTIPORTER YBAL-RELATED"/>
    <property type="match status" value="1"/>
</dbReference>
<dbReference type="PROSITE" id="PS51201">
    <property type="entry name" value="RCK_N"/>
    <property type="match status" value="1"/>
</dbReference>
<dbReference type="GO" id="GO:0006813">
    <property type="term" value="P:potassium ion transport"/>
    <property type="evidence" value="ECO:0007669"/>
    <property type="project" value="InterPro"/>
</dbReference>
<dbReference type="InterPro" id="IPR036291">
    <property type="entry name" value="NAD(P)-bd_dom_sf"/>
</dbReference>
<comment type="similarity">
    <text evidence="1">Belongs to the monovalent cation:proton antiporter 2 (CPA2) transporter (TC 2.A.37) family.</text>
</comment>
<keyword evidence="2" id="KW-0813">Transport</keyword>
<dbReference type="Gene3D" id="3.40.50.720">
    <property type="entry name" value="NAD(P)-binding Rossmann-like Domain"/>
    <property type="match status" value="1"/>
</dbReference>
<gene>
    <name evidence="4" type="ORF">ABHF33_03695</name>
</gene>
<reference evidence="4" key="1">
    <citation type="submission" date="2024-05" db="EMBL/GenBank/DDBJ databases">
        <authorList>
            <person name="Yang L."/>
            <person name="Pan L."/>
        </authorList>
    </citation>
    <scope>NUCLEOTIDE SEQUENCE</scope>
    <source>
        <strain evidence="4">FCG-7</strain>
    </source>
</reference>
<dbReference type="AlphaFoldDB" id="A0AAU7FBI1"/>
<name>A0AAU7FBI1_9NEIS</name>
<evidence type="ECO:0000259" key="3">
    <source>
        <dbReference type="PROSITE" id="PS51201"/>
    </source>
</evidence>
<dbReference type="Pfam" id="PF02254">
    <property type="entry name" value="TrkA_N"/>
    <property type="match status" value="1"/>
</dbReference>
<proteinExistence type="inferred from homology"/>
<dbReference type="InterPro" id="IPR003148">
    <property type="entry name" value="RCK_N"/>
</dbReference>
<evidence type="ECO:0000256" key="1">
    <source>
        <dbReference type="ARBA" id="ARBA00005551"/>
    </source>
</evidence>
<evidence type="ECO:0000256" key="2">
    <source>
        <dbReference type="ARBA" id="ARBA00022448"/>
    </source>
</evidence>
<feature type="domain" description="RCK N-terminal" evidence="3">
    <location>
        <begin position="59"/>
        <end position="176"/>
    </location>
</feature>
<protein>
    <submittedName>
        <fullName evidence="4">NAD-binding protein</fullName>
    </submittedName>
</protein>
<dbReference type="KEGG" id="cmav:ABHF33_03695"/>
<dbReference type="PANTHER" id="PTHR42751">
    <property type="entry name" value="SODIUM/HYDROGEN EXCHANGER FAMILY/TRKA DOMAIN PROTEIN"/>
    <property type="match status" value="1"/>
</dbReference>
<dbReference type="RefSeq" id="WP_348945702.1">
    <property type="nucleotide sequence ID" value="NZ_CP157355.1"/>
</dbReference>
<dbReference type="EMBL" id="CP157355">
    <property type="protein sequence ID" value="XBM01405.1"/>
    <property type="molecule type" value="Genomic_DNA"/>
</dbReference>